<reference evidence="6 7" key="1">
    <citation type="journal article" date="2018" name="Nat. Biotechnol.">
        <title>A standardized bacterial taxonomy based on genome phylogeny substantially revises the tree of life.</title>
        <authorList>
            <person name="Parks D.H."/>
            <person name="Chuvochina M."/>
            <person name="Waite D.W."/>
            <person name="Rinke C."/>
            <person name="Skarshewski A."/>
            <person name="Chaumeil P.A."/>
            <person name="Hugenholtz P."/>
        </authorList>
    </citation>
    <scope>NUCLEOTIDE SEQUENCE [LARGE SCALE GENOMIC DNA]</scope>
    <source>
        <strain evidence="6">UBA9375</strain>
    </source>
</reference>
<keyword evidence="1 4" id="KW-0732">Signal</keyword>
<dbReference type="Proteomes" id="UP000263642">
    <property type="component" value="Unassembled WGS sequence"/>
</dbReference>
<dbReference type="AlphaFoldDB" id="A0A3D3RDE8"/>
<dbReference type="SUPFAM" id="SSF46626">
    <property type="entry name" value="Cytochrome c"/>
    <property type="match status" value="1"/>
</dbReference>
<gene>
    <name evidence="6" type="ORF">DIT97_28945</name>
</gene>
<feature type="chain" id="PRO_5017612758" description="LamG-like jellyroll fold domain-containing protein" evidence="4">
    <location>
        <begin position="27"/>
        <end position="1047"/>
    </location>
</feature>
<feature type="coiled-coil region" evidence="3">
    <location>
        <begin position="408"/>
        <end position="442"/>
    </location>
</feature>
<dbReference type="EMBL" id="DQAY01000179">
    <property type="protein sequence ID" value="HCO26843.1"/>
    <property type="molecule type" value="Genomic_DNA"/>
</dbReference>
<dbReference type="Pfam" id="PF07583">
    <property type="entry name" value="PSCyt2"/>
    <property type="match status" value="1"/>
</dbReference>
<dbReference type="InterPro" id="IPR022655">
    <property type="entry name" value="DUF1553"/>
</dbReference>
<dbReference type="Pfam" id="PF07635">
    <property type="entry name" value="PSCyt1"/>
    <property type="match status" value="1"/>
</dbReference>
<evidence type="ECO:0000256" key="4">
    <source>
        <dbReference type="SAM" id="SignalP"/>
    </source>
</evidence>
<keyword evidence="2" id="KW-1015">Disulfide bond</keyword>
<evidence type="ECO:0000259" key="5">
    <source>
        <dbReference type="SMART" id="SM00560"/>
    </source>
</evidence>
<name>A0A3D3RDE8_9PLAN</name>
<proteinExistence type="predicted"/>
<dbReference type="Pfam" id="PF13385">
    <property type="entry name" value="Laminin_G_3"/>
    <property type="match status" value="1"/>
</dbReference>
<dbReference type="PANTHER" id="PTHR35889:SF3">
    <property type="entry name" value="F-BOX DOMAIN-CONTAINING PROTEIN"/>
    <property type="match status" value="1"/>
</dbReference>
<dbReference type="GO" id="GO:0020037">
    <property type="term" value="F:heme binding"/>
    <property type="evidence" value="ECO:0007669"/>
    <property type="project" value="InterPro"/>
</dbReference>
<evidence type="ECO:0000256" key="3">
    <source>
        <dbReference type="SAM" id="Coils"/>
    </source>
</evidence>
<keyword evidence="3" id="KW-0175">Coiled coil</keyword>
<dbReference type="SUPFAM" id="SSF49899">
    <property type="entry name" value="Concanavalin A-like lectins/glucanases"/>
    <property type="match status" value="1"/>
</dbReference>
<dbReference type="InterPro" id="IPR011429">
    <property type="entry name" value="Cyt_c_Planctomycete-type"/>
</dbReference>
<feature type="domain" description="LamG-like jellyroll fold" evidence="5">
    <location>
        <begin position="511"/>
        <end position="649"/>
    </location>
</feature>
<dbReference type="Gene3D" id="2.60.120.200">
    <property type="match status" value="1"/>
</dbReference>
<protein>
    <recommendedName>
        <fullName evidence="5">LamG-like jellyroll fold domain-containing protein</fullName>
    </recommendedName>
</protein>
<organism evidence="6 7">
    <name type="scientific">Gimesia maris</name>
    <dbReference type="NCBI Taxonomy" id="122"/>
    <lineage>
        <taxon>Bacteria</taxon>
        <taxon>Pseudomonadati</taxon>
        <taxon>Planctomycetota</taxon>
        <taxon>Planctomycetia</taxon>
        <taxon>Planctomycetales</taxon>
        <taxon>Planctomycetaceae</taxon>
        <taxon>Gimesia</taxon>
    </lineage>
</organism>
<evidence type="ECO:0000313" key="7">
    <source>
        <dbReference type="Proteomes" id="UP000263642"/>
    </source>
</evidence>
<evidence type="ECO:0000256" key="2">
    <source>
        <dbReference type="ARBA" id="ARBA00023157"/>
    </source>
</evidence>
<comment type="caution">
    <text evidence="6">The sequence shown here is derived from an EMBL/GenBank/DDBJ whole genome shotgun (WGS) entry which is preliminary data.</text>
</comment>
<dbReference type="PANTHER" id="PTHR35889">
    <property type="entry name" value="CYCLOINULO-OLIGOSACCHARIDE FRUCTANOTRANSFERASE-RELATED"/>
    <property type="match status" value="1"/>
</dbReference>
<evidence type="ECO:0000313" key="6">
    <source>
        <dbReference type="EMBL" id="HCO26843.1"/>
    </source>
</evidence>
<dbReference type="Pfam" id="PF07587">
    <property type="entry name" value="PSD1"/>
    <property type="match status" value="1"/>
</dbReference>
<dbReference type="InterPro" id="IPR036909">
    <property type="entry name" value="Cyt_c-like_dom_sf"/>
</dbReference>
<dbReference type="GO" id="GO:0009055">
    <property type="term" value="F:electron transfer activity"/>
    <property type="evidence" value="ECO:0007669"/>
    <property type="project" value="InterPro"/>
</dbReference>
<accession>A0A3D3RDE8</accession>
<feature type="signal peptide" evidence="4">
    <location>
        <begin position="1"/>
        <end position="26"/>
    </location>
</feature>
<dbReference type="InterPro" id="IPR006558">
    <property type="entry name" value="LamG-like"/>
</dbReference>
<evidence type="ECO:0000256" key="1">
    <source>
        <dbReference type="ARBA" id="ARBA00022729"/>
    </source>
</evidence>
<sequence>MKTLRKVTAVIVCTSLFLCSAFPLSAAESEPTQQQLDFFEKKIRPVLIQHCYECHTADSKNLKGSLLVDSKQGLLDGGDSGTALVPGKPGESLLLETMKYGEDSYQMPPKGKLSDAIIADFEKWIAMGAADPRTEPSKKTAKTEIDFDKAREFWSFQPPQHYPAPEVKQKAWPKNKIDTFILAAQEAKGFTPAPAASKQTLIRRAYFDLIGLPPTPAEVDAFVKDQSPDAYARVIDQLLQSPHYGERWGRHWLDVARYAEDNTNMGPHNGPFPHAYRYRDWVVKAFNEDMPYDEFVIRQLATDFLPETGPEDYPALGFMGLGPSYHKEVALSQITLENRYADDWEDRVDSLCRGLLGLTMACARCHDHKYDPLSQKEFYQLFAFFNNTPETGNTHTVGNAKPILKIPTKDYLDREQQLKDELAALEQAHQQRETQLKAQQKQWEGSIVSQIAPPASDQLVIHEPLNDITESKSLTSMGQVEIKPGFVGQAANFDGSALLESNTPFRFSRDKQFTLAAWIKPASGGPICLFSQNDDTNHLRGFDIMIRKGKLSVHLIHKWNSNAIQVVTDAGIRSGRWQHLLVTYDGSSTAAGVRIFINGEPQTTSAPYDRLTGDITVDEPFRIGRRSTSAFYKGALDDLRIYQRAFSPDEARELADSQFLNTLLTIPAEKRTTQQQQELRDYFLKTAAPDSLRTAENQLAKLRSRLTKLQKNIPTTMVMHENEKPRDTFVLLRGVYDQHGEKVTTAVPQVLPAFSPKLPTNRLGLARWLTSPQHPLTARVYVNRLWQQLFGVGLVKTVGDFGSQGEWPSHPELLDWLAVHFVKEGWSIKQLQRLIMTSQAYRQSSAVTPLHQKLDPENRLISRMPLRRLEAEELRDALIFTADQLDETQFGEPVDVEVRADGLVTSRKTSAGWRRSIYVRHRRKDMPTMLEVFDLPQMNPNCTERKNSNVVSQPLLLVNNRLVHDLADHFARRVRAEAGEDPQQRIERAYQLAFQRPPTPAETELALNSIQLLSLPAEEGTKSESAQNGFTEYCHVLLNSAEFLYLD</sequence>
<dbReference type="SMART" id="SM00560">
    <property type="entry name" value="LamGL"/>
    <property type="match status" value="1"/>
</dbReference>
<dbReference type="InterPro" id="IPR011444">
    <property type="entry name" value="DUF1549"/>
</dbReference>
<dbReference type="InterPro" id="IPR013320">
    <property type="entry name" value="ConA-like_dom_sf"/>
</dbReference>